<evidence type="ECO:0000313" key="3">
    <source>
        <dbReference type="EnsemblMetazoa" id="MESCA007944-PA"/>
    </source>
</evidence>
<proteinExistence type="predicted"/>
<evidence type="ECO:0000313" key="4">
    <source>
        <dbReference type="Proteomes" id="UP000015102"/>
    </source>
</evidence>
<dbReference type="Pfam" id="PF00100">
    <property type="entry name" value="Zona_pellucida"/>
    <property type="match status" value="1"/>
</dbReference>
<dbReference type="EMBL" id="CAQQ02020762">
    <property type="status" value="NOT_ANNOTATED_CDS"/>
    <property type="molecule type" value="Genomic_DNA"/>
</dbReference>
<dbReference type="PROSITE" id="PS51034">
    <property type="entry name" value="ZP_2"/>
    <property type="match status" value="1"/>
</dbReference>
<organism evidence="3 4">
    <name type="scientific">Megaselia scalaris</name>
    <name type="common">Humpbacked fly</name>
    <name type="synonym">Phora scalaris</name>
    <dbReference type="NCBI Taxonomy" id="36166"/>
    <lineage>
        <taxon>Eukaryota</taxon>
        <taxon>Metazoa</taxon>
        <taxon>Ecdysozoa</taxon>
        <taxon>Arthropoda</taxon>
        <taxon>Hexapoda</taxon>
        <taxon>Insecta</taxon>
        <taxon>Pterygota</taxon>
        <taxon>Neoptera</taxon>
        <taxon>Endopterygota</taxon>
        <taxon>Diptera</taxon>
        <taxon>Brachycera</taxon>
        <taxon>Muscomorpha</taxon>
        <taxon>Platypezoidea</taxon>
        <taxon>Phoridae</taxon>
        <taxon>Megaseliini</taxon>
        <taxon>Megaselia</taxon>
    </lineage>
</organism>
<dbReference type="OMA" id="DIGQCEN"/>
<keyword evidence="1" id="KW-1133">Transmembrane helix</keyword>
<evidence type="ECO:0000256" key="1">
    <source>
        <dbReference type="SAM" id="Phobius"/>
    </source>
</evidence>
<protein>
    <recommendedName>
        <fullName evidence="2">ZP domain-containing protein</fullName>
    </recommendedName>
</protein>
<dbReference type="STRING" id="36166.T1GVX6"/>
<dbReference type="PANTHER" id="PTHR46560:SF9">
    <property type="entry name" value="ZP DOMAIN-CONTAINING PROTEIN"/>
    <property type="match status" value="1"/>
</dbReference>
<dbReference type="AlphaFoldDB" id="T1GVX6"/>
<keyword evidence="4" id="KW-1185">Reference proteome</keyword>
<sequence length="220" mass="24620">MTNVQVLGDDVLRSIQLAVRVHKNLELAEDKFFIITCGKNGIYKQLFSATHPIIVKNCVAFDKNDSTIPLINEYGCPYNPDIITPFIHDYETKTSKSTLKSMFKFPEKSEVHLQCDIGQCENNCFDVSMCNNVNFAGFTAGNSNDQNSSVNDIKKQLTTTTVFVLDPSESKGCSNNSGVKPSWILWLTVAFGVLFVIMLLMNIFLCTAMNCSWARTDVLF</sequence>
<feature type="transmembrane region" description="Helical" evidence="1">
    <location>
        <begin position="183"/>
        <end position="205"/>
    </location>
</feature>
<reference evidence="4" key="1">
    <citation type="submission" date="2013-02" db="EMBL/GenBank/DDBJ databases">
        <authorList>
            <person name="Hughes D."/>
        </authorList>
    </citation>
    <scope>NUCLEOTIDE SEQUENCE</scope>
    <source>
        <strain>Durham</strain>
        <strain evidence="4">NC isolate 2 -- Noor lab</strain>
    </source>
</reference>
<reference evidence="3" key="2">
    <citation type="submission" date="2015-06" db="UniProtKB">
        <authorList>
            <consortium name="EnsemblMetazoa"/>
        </authorList>
    </citation>
    <scope>IDENTIFICATION</scope>
</reference>
<dbReference type="InterPro" id="IPR001507">
    <property type="entry name" value="ZP_dom"/>
</dbReference>
<keyword evidence="1" id="KW-0472">Membrane</keyword>
<name>T1GVX6_MEGSC</name>
<dbReference type="InterPro" id="IPR055355">
    <property type="entry name" value="ZP-C"/>
</dbReference>
<evidence type="ECO:0000259" key="2">
    <source>
        <dbReference type="PROSITE" id="PS51034"/>
    </source>
</evidence>
<accession>T1GVX6</accession>
<dbReference type="EnsemblMetazoa" id="MESCA007944-RA">
    <property type="protein sequence ID" value="MESCA007944-PA"/>
    <property type="gene ID" value="MESCA007944"/>
</dbReference>
<keyword evidence="1" id="KW-0812">Transmembrane</keyword>
<dbReference type="Proteomes" id="UP000015102">
    <property type="component" value="Unassembled WGS sequence"/>
</dbReference>
<feature type="domain" description="ZP" evidence="2">
    <location>
        <begin position="1"/>
        <end position="137"/>
    </location>
</feature>
<dbReference type="PANTHER" id="PTHR46560">
    <property type="entry name" value="CYPHER, ISOFORM B"/>
    <property type="match status" value="1"/>
</dbReference>
<dbReference type="HOGENOM" id="CLU_1257337_0_0_1"/>